<keyword evidence="1" id="KW-0547">Nucleotide-binding</keyword>
<dbReference type="SMART" id="SM00487">
    <property type="entry name" value="DEXDc"/>
    <property type="match status" value="1"/>
</dbReference>
<dbReference type="InterPro" id="IPR012961">
    <property type="entry name" value="Ski2/MTR4_C"/>
</dbReference>
<evidence type="ECO:0000256" key="5">
    <source>
        <dbReference type="SAM" id="Coils"/>
    </source>
</evidence>
<evidence type="ECO:0000259" key="6">
    <source>
        <dbReference type="PROSITE" id="PS51192"/>
    </source>
</evidence>
<evidence type="ECO:0008006" key="9">
    <source>
        <dbReference type="Google" id="ProtNLM"/>
    </source>
</evidence>
<reference evidence="8" key="1">
    <citation type="journal article" date="2020" name="Nature">
        <title>Giant virus diversity and host interactions through global metagenomics.</title>
        <authorList>
            <person name="Schulz F."/>
            <person name="Roux S."/>
            <person name="Paez-Espino D."/>
            <person name="Jungbluth S."/>
            <person name="Walsh D.A."/>
            <person name="Denef V.J."/>
            <person name="McMahon K.D."/>
            <person name="Konstantinidis K.T."/>
            <person name="Eloe-Fadrosh E.A."/>
            <person name="Kyrpides N.C."/>
            <person name="Woyke T."/>
        </authorList>
    </citation>
    <scope>NUCLEOTIDE SEQUENCE</scope>
    <source>
        <strain evidence="8">GVMAG-M-3300020185-18</strain>
    </source>
</reference>
<dbReference type="PROSITE" id="PS51194">
    <property type="entry name" value="HELICASE_CTER"/>
    <property type="match status" value="1"/>
</dbReference>
<evidence type="ECO:0000256" key="3">
    <source>
        <dbReference type="ARBA" id="ARBA00022806"/>
    </source>
</evidence>
<protein>
    <recommendedName>
        <fullName evidence="9">Helicase</fullName>
    </recommendedName>
</protein>
<sequence>MPFNIQIKTEKDTTTDFNEEIFGDWGFPLSIFQKHAITALHENNNALITAFTGSGKTLPAEWGIKHYTSLGKRVVYTSPIKALSNEKYFDLSSKFPNISFGLITGDTEYNKNAQVLIMTTEIFRNNLFKKLAMEEDTEKNILLDFELDIKDLALVVFDEIHWINDKHRGGVWDETIMTLNDKFEWVQMLGLSATVDNPKKLCKRLSKNRDVWLCPNNKRVVPLEHFTFITAPDSTVKKMKLKEKDTVEEVFEKFVSIKSPEGKFDEETYHKLKKVLPIIANKNSWIKPQFVIERVLTKLKANDNLPALLYVFSRKKCNEIAKQISIGLFEEDSKTPAIIRKEANTILRKMPNFKELTVLPEYEEIMRLNEKGIAVHHSGISKPFREMQEILFKKGYYKLLVATETMGVGVDMPVRTVIYLSLLKFDGNTFRYVHPHEYAQQAGRAGRRGRDTKGRVIHLLNLYDSRNNMPSVGEMRHILTGGPAPMKAKFNIDFNLVLRLLNAGYTKEQMIQFIKNSMLNDELEMERQGIVEQIVKCHEECDKYKNNLKYLRTKTEVLENYKKLKKDYEAANKKKKKKIEREISHIEIGNKFLKEDFVKFQKPDELQVEIKKLEQQNDNVIHYIENEVQQYIDILKNESFVENVDDTLTILEKGRLAVNLQECHSLVIAEFVHDYKDLVDKLEPKDFAVLFSVFTNIRVAETERKRLNNLDITENSHNSIRKINSLLDKYYDIETRYQTSFTSEYEIQYDLCEIIQDWVNAENDDQCRQIYSRILSNDIFVEEFIKAILKINNIVKEFEKICLEENHLELASKITKIPRLLIKSVVNDDSLYLQLS</sequence>
<dbReference type="AlphaFoldDB" id="A0A6C0C1D4"/>
<feature type="domain" description="Helicase C-terminal" evidence="7">
    <location>
        <begin position="291"/>
        <end position="502"/>
    </location>
</feature>
<dbReference type="GO" id="GO:0004386">
    <property type="term" value="F:helicase activity"/>
    <property type="evidence" value="ECO:0007669"/>
    <property type="project" value="UniProtKB-KW"/>
</dbReference>
<organism evidence="8">
    <name type="scientific">viral metagenome</name>
    <dbReference type="NCBI Taxonomy" id="1070528"/>
    <lineage>
        <taxon>unclassified sequences</taxon>
        <taxon>metagenomes</taxon>
        <taxon>organismal metagenomes</taxon>
    </lineage>
</organism>
<dbReference type="SUPFAM" id="SSF52540">
    <property type="entry name" value="P-loop containing nucleoside triphosphate hydrolases"/>
    <property type="match status" value="1"/>
</dbReference>
<accession>A0A6C0C1D4</accession>
<name>A0A6C0C1D4_9ZZZZ</name>
<evidence type="ECO:0000313" key="8">
    <source>
        <dbReference type="EMBL" id="QHS98495.1"/>
    </source>
</evidence>
<dbReference type="GO" id="GO:0005524">
    <property type="term" value="F:ATP binding"/>
    <property type="evidence" value="ECO:0007669"/>
    <property type="project" value="UniProtKB-KW"/>
</dbReference>
<dbReference type="InterPro" id="IPR027417">
    <property type="entry name" value="P-loop_NTPase"/>
</dbReference>
<dbReference type="SMART" id="SM00490">
    <property type="entry name" value="HELICc"/>
    <property type="match status" value="1"/>
</dbReference>
<dbReference type="InterPro" id="IPR014001">
    <property type="entry name" value="Helicase_ATP-bd"/>
</dbReference>
<dbReference type="PANTHER" id="PTHR12131">
    <property type="entry name" value="ATP-DEPENDENT RNA AND DNA HELICASE"/>
    <property type="match status" value="1"/>
</dbReference>
<feature type="domain" description="Helicase ATP-binding" evidence="6">
    <location>
        <begin position="37"/>
        <end position="213"/>
    </location>
</feature>
<keyword evidence="4" id="KW-0067">ATP-binding</keyword>
<keyword evidence="5" id="KW-0175">Coiled coil</keyword>
<dbReference type="Pfam" id="PF00270">
    <property type="entry name" value="DEAD"/>
    <property type="match status" value="1"/>
</dbReference>
<proteinExistence type="predicted"/>
<dbReference type="GO" id="GO:0003676">
    <property type="term" value="F:nucleic acid binding"/>
    <property type="evidence" value="ECO:0007669"/>
    <property type="project" value="InterPro"/>
</dbReference>
<dbReference type="Pfam" id="PF08148">
    <property type="entry name" value="DSHCT"/>
    <property type="match status" value="1"/>
</dbReference>
<dbReference type="Gene3D" id="3.40.50.300">
    <property type="entry name" value="P-loop containing nucleotide triphosphate hydrolases"/>
    <property type="match status" value="2"/>
</dbReference>
<dbReference type="InterPro" id="IPR001650">
    <property type="entry name" value="Helicase_C-like"/>
</dbReference>
<keyword evidence="3" id="KW-0347">Helicase</keyword>
<dbReference type="InterPro" id="IPR011545">
    <property type="entry name" value="DEAD/DEAH_box_helicase_dom"/>
</dbReference>
<dbReference type="PANTHER" id="PTHR12131:SF1">
    <property type="entry name" value="ATP-DEPENDENT RNA HELICASE SUPV3L1, MITOCHONDRIAL-RELATED"/>
    <property type="match status" value="1"/>
</dbReference>
<dbReference type="Pfam" id="PF00271">
    <property type="entry name" value="Helicase_C"/>
    <property type="match status" value="1"/>
</dbReference>
<evidence type="ECO:0000259" key="7">
    <source>
        <dbReference type="PROSITE" id="PS51194"/>
    </source>
</evidence>
<dbReference type="PROSITE" id="PS51192">
    <property type="entry name" value="HELICASE_ATP_BIND_1"/>
    <property type="match status" value="1"/>
</dbReference>
<dbReference type="GO" id="GO:0016787">
    <property type="term" value="F:hydrolase activity"/>
    <property type="evidence" value="ECO:0007669"/>
    <property type="project" value="UniProtKB-KW"/>
</dbReference>
<keyword evidence="2" id="KW-0378">Hydrolase</keyword>
<dbReference type="Gene3D" id="1.10.3380.30">
    <property type="match status" value="1"/>
</dbReference>
<feature type="coiled-coil region" evidence="5">
    <location>
        <begin position="551"/>
        <end position="581"/>
    </location>
</feature>
<dbReference type="EMBL" id="MN739317">
    <property type="protein sequence ID" value="QHS98495.1"/>
    <property type="molecule type" value="Genomic_DNA"/>
</dbReference>
<evidence type="ECO:0000256" key="1">
    <source>
        <dbReference type="ARBA" id="ARBA00022741"/>
    </source>
</evidence>
<evidence type="ECO:0000256" key="4">
    <source>
        <dbReference type="ARBA" id="ARBA00022840"/>
    </source>
</evidence>
<dbReference type="InterPro" id="IPR050699">
    <property type="entry name" value="RNA-DNA_Helicase"/>
</dbReference>
<evidence type="ECO:0000256" key="2">
    <source>
        <dbReference type="ARBA" id="ARBA00022801"/>
    </source>
</evidence>